<sequence>MSSELDYSPSVRGPSDLRAQAHSPKPPPKDSQDHISPWIPISMLVVTTTALAVPLVLLRRQRAATVASIFSRSPSSSIPSGAPPVRRIPLRSVPSVVPPPRVAPVQTPMSPVGAPSLEAGSTFGMSFKDASSVSKEDGFNGALDSLKAFGIATALVMAGGAASVWGIKTYLGVKDTQEFASAMRLTLLTKWPLLTSRIHRTSDSAPLPTQPVSLPASVPTTSESDVRPPTAVVPDAEGWNWPASQARLAAAYERGGVAQFAEAAVGELEAEVEVERRRRGLANSPEGRS</sequence>
<dbReference type="EMBL" id="WTXG01000010">
    <property type="protein sequence ID" value="KAI0302898.1"/>
    <property type="molecule type" value="Genomic_DNA"/>
</dbReference>
<organism evidence="3 4">
    <name type="scientific">Multifurca ochricompacta</name>
    <dbReference type="NCBI Taxonomy" id="376703"/>
    <lineage>
        <taxon>Eukaryota</taxon>
        <taxon>Fungi</taxon>
        <taxon>Dikarya</taxon>
        <taxon>Basidiomycota</taxon>
        <taxon>Agaricomycotina</taxon>
        <taxon>Agaricomycetes</taxon>
        <taxon>Russulales</taxon>
        <taxon>Russulaceae</taxon>
        <taxon>Multifurca</taxon>
    </lineage>
</organism>
<dbReference type="Proteomes" id="UP001203297">
    <property type="component" value="Unassembled WGS sequence"/>
</dbReference>
<feature type="region of interest" description="Disordered" evidence="1">
    <location>
        <begin position="1"/>
        <end position="34"/>
    </location>
</feature>
<keyword evidence="2" id="KW-0812">Transmembrane</keyword>
<gene>
    <name evidence="3" type="ORF">B0F90DRAFT_1949722</name>
</gene>
<keyword evidence="2" id="KW-1133">Transmembrane helix</keyword>
<dbReference type="AlphaFoldDB" id="A0AAD4QPE1"/>
<feature type="region of interest" description="Disordered" evidence="1">
    <location>
        <begin position="201"/>
        <end position="237"/>
    </location>
</feature>
<protein>
    <recommendedName>
        <fullName evidence="5">Transmembrane protein 242</fullName>
    </recommendedName>
</protein>
<evidence type="ECO:0000313" key="3">
    <source>
        <dbReference type="EMBL" id="KAI0302898.1"/>
    </source>
</evidence>
<name>A0AAD4QPE1_9AGAM</name>
<evidence type="ECO:0000256" key="2">
    <source>
        <dbReference type="SAM" id="Phobius"/>
    </source>
</evidence>
<accession>A0AAD4QPE1</accession>
<proteinExistence type="predicted"/>
<feature type="region of interest" description="Disordered" evidence="1">
    <location>
        <begin position="269"/>
        <end position="289"/>
    </location>
</feature>
<keyword evidence="4" id="KW-1185">Reference proteome</keyword>
<keyword evidence="2" id="KW-0472">Membrane</keyword>
<evidence type="ECO:0000256" key="1">
    <source>
        <dbReference type="SAM" id="MobiDB-lite"/>
    </source>
</evidence>
<evidence type="ECO:0000313" key="4">
    <source>
        <dbReference type="Proteomes" id="UP001203297"/>
    </source>
</evidence>
<reference evidence="3" key="1">
    <citation type="journal article" date="2022" name="New Phytol.">
        <title>Evolutionary transition to the ectomycorrhizal habit in the genomes of a hyperdiverse lineage of mushroom-forming fungi.</title>
        <authorList>
            <person name="Looney B."/>
            <person name="Miyauchi S."/>
            <person name="Morin E."/>
            <person name="Drula E."/>
            <person name="Courty P.E."/>
            <person name="Kohler A."/>
            <person name="Kuo A."/>
            <person name="LaButti K."/>
            <person name="Pangilinan J."/>
            <person name="Lipzen A."/>
            <person name="Riley R."/>
            <person name="Andreopoulos W."/>
            <person name="He G."/>
            <person name="Johnson J."/>
            <person name="Nolan M."/>
            <person name="Tritt A."/>
            <person name="Barry K.W."/>
            <person name="Grigoriev I.V."/>
            <person name="Nagy L.G."/>
            <person name="Hibbett D."/>
            <person name="Henrissat B."/>
            <person name="Matheny P.B."/>
            <person name="Labbe J."/>
            <person name="Martin F.M."/>
        </authorList>
    </citation>
    <scope>NUCLEOTIDE SEQUENCE</scope>
    <source>
        <strain evidence="3">BPL690</strain>
    </source>
</reference>
<comment type="caution">
    <text evidence="3">The sequence shown here is derived from an EMBL/GenBank/DDBJ whole genome shotgun (WGS) entry which is preliminary data.</text>
</comment>
<evidence type="ECO:0008006" key="5">
    <source>
        <dbReference type="Google" id="ProtNLM"/>
    </source>
</evidence>
<feature type="transmembrane region" description="Helical" evidence="2">
    <location>
        <begin position="38"/>
        <end position="58"/>
    </location>
</feature>